<dbReference type="PROSITE" id="PS00216">
    <property type="entry name" value="SUGAR_TRANSPORT_1"/>
    <property type="match status" value="1"/>
</dbReference>
<accession>A0A2B7XGS3</accession>
<dbReference type="GO" id="GO:0005351">
    <property type="term" value="F:carbohydrate:proton symporter activity"/>
    <property type="evidence" value="ECO:0007669"/>
    <property type="project" value="TreeGrafter"/>
</dbReference>
<evidence type="ECO:0000256" key="2">
    <source>
        <dbReference type="ARBA" id="ARBA00010992"/>
    </source>
</evidence>
<sequence>MASISPNSGTNAADSKPAEADGAHIMDRDDDIANLRLIAAVKRFPKIAGFMIAVCPAILLFGFDMVIVSTLTAMPYFQKDYGVKLGSKYIIPSSWLGVWTAAPPLGNMIGAGAAGWVSDHWGRRSSFVIGAFISAVGIAICFASAYPLDIEVRRGMFLLGKLMEGIAAGQVICTVQTYLSEVAPLSLRGPSQALIPLMTLLGQLVGALVVFACLSVDSRWGYLIPLASQWFFSVILTVIAIIIPESPPYLARVGKLDSTLKSLKRLHRADVDMDAVFRKLCAVLEQERYNSHINGSEVSLVHCFKGTDLRRTMIVLIAHMMPQFFGLGLLSNASYFGQTIGMKPFMSVLLLEIGIAVGLVANIISVWTLSVARRRPLMLVTLGMVGVLWTSIGISGCFDSPVTMWYTAVSMIFIIFIGGSGVWPASVLVASETSSLRLRAQTQAIGWVLHSLGACVFAIVLPYIYNTDQGNLGAKTGFIYLFFCILSFALVFLYVPEMRGRSAAQLDNMFSLRLRTRKFRDWPENDIDDIKEEVNIEMVEDCAREN</sequence>
<comment type="subcellular location">
    <subcellularLocation>
        <location evidence="1">Membrane</location>
        <topology evidence="1">Multi-pass membrane protein</topology>
    </subcellularLocation>
</comment>
<evidence type="ECO:0000256" key="5">
    <source>
        <dbReference type="ARBA" id="ARBA00023136"/>
    </source>
</evidence>
<evidence type="ECO:0000256" key="6">
    <source>
        <dbReference type="SAM" id="Phobius"/>
    </source>
</evidence>
<feature type="transmembrane region" description="Helical" evidence="6">
    <location>
        <begin position="444"/>
        <end position="465"/>
    </location>
</feature>
<organism evidence="8 9">
    <name type="scientific">Polytolypa hystricis (strain UAMH7299)</name>
    <dbReference type="NCBI Taxonomy" id="1447883"/>
    <lineage>
        <taxon>Eukaryota</taxon>
        <taxon>Fungi</taxon>
        <taxon>Dikarya</taxon>
        <taxon>Ascomycota</taxon>
        <taxon>Pezizomycotina</taxon>
        <taxon>Eurotiomycetes</taxon>
        <taxon>Eurotiomycetidae</taxon>
        <taxon>Onygenales</taxon>
        <taxon>Onygenales incertae sedis</taxon>
        <taxon>Polytolypa</taxon>
    </lineage>
</organism>
<name>A0A2B7XGS3_POLH7</name>
<dbReference type="InterPro" id="IPR020846">
    <property type="entry name" value="MFS_dom"/>
</dbReference>
<feature type="transmembrane region" description="Helical" evidence="6">
    <location>
        <begin position="404"/>
        <end position="423"/>
    </location>
</feature>
<dbReference type="InterPro" id="IPR036259">
    <property type="entry name" value="MFS_trans_sf"/>
</dbReference>
<feature type="transmembrane region" description="Helical" evidence="6">
    <location>
        <begin position="193"/>
        <end position="214"/>
    </location>
</feature>
<feature type="domain" description="Major facilitator superfamily (MFS) profile" evidence="7">
    <location>
        <begin position="50"/>
        <end position="499"/>
    </location>
</feature>
<comment type="caution">
    <text evidence="8">The sequence shown here is derived from an EMBL/GenBank/DDBJ whole genome shotgun (WGS) entry which is preliminary data.</text>
</comment>
<feature type="transmembrane region" description="Helical" evidence="6">
    <location>
        <begin position="47"/>
        <end position="77"/>
    </location>
</feature>
<dbReference type="Pfam" id="PF00083">
    <property type="entry name" value="Sugar_tr"/>
    <property type="match status" value="1"/>
</dbReference>
<comment type="similarity">
    <text evidence="2">Belongs to the major facilitator superfamily. Sugar transporter (TC 2.A.1.1) family.</text>
</comment>
<reference evidence="8 9" key="1">
    <citation type="submission" date="2017-10" db="EMBL/GenBank/DDBJ databases">
        <title>Comparative genomics in systemic dimorphic fungi from Ajellomycetaceae.</title>
        <authorList>
            <person name="Munoz J.F."/>
            <person name="Mcewen J.G."/>
            <person name="Clay O.K."/>
            <person name="Cuomo C.A."/>
        </authorList>
    </citation>
    <scope>NUCLEOTIDE SEQUENCE [LARGE SCALE GENOMIC DNA]</scope>
    <source>
        <strain evidence="8 9">UAMH7299</strain>
    </source>
</reference>
<dbReference type="InterPro" id="IPR005829">
    <property type="entry name" value="Sugar_transporter_CS"/>
</dbReference>
<feature type="transmembrane region" description="Helical" evidence="6">
    <location>
        <begin position="348"/>
        <end position="370"/>
    </location>
</feature>
<dbReference type="AlphaFoldDB" id="A0A2B7XGS3"/>
<dbReference type="SUPFAM" id="SSF103473">
    <property type="entry name" value="MFS general substrate transporter"/>
    <property type="match status" value="1"/>
</dbReference>
<dbReference type="PANTHER" id="PTHR48022:SF41">
    <property type="entry name" value="MAJOR FACILITATOR SUPERFAMILY (MFS) PROFILE DOMAIN-CONTAINING PROTEIN"/>
    <property type="match status" value="1"/>
</dbReference>
<keyword evidence="3 6" id="KW-0812">Transmembrane</keyword>
<keyword evidence="5 6" id="KW-0472">Membrane</keyword>
<evidence type="ECO:0000313" key="9">
    <source>
        <dbReference type="Proteomes" id="UP000224634"/>
    </source>
</evidence>
<protein>
    <recommendedName>
        <fullName evidence="7">Major facilitator superfamily (MFS) profile domain-containing protein</fullName>
    </recommendedName>
</protein>
<proteinExistence type="inferred from homology"/>
<dbReference type="Gene3D" id="1.20.1250.20">
    <property type="entry name" value="MFS general substrate transporter like domains"/>
    <property type="match status" value="1"/>
</dbReference>
<dbReference type="PANTHER" id="PTHR48022">
    <property type="entry name" value="PLASTIDIC GLUCOSE TRANSPORTER 4"/>
    <property type="match status" value="1"/>
</dbReference>
<dbReference type="InterPro" id="IPR005828">
    <property type="entry name" value="MFS_sugar_transport-like"/>
</dbReference>
<dbReference type="OrthoDB" id="6612291at2759"/>
<dbReference type="PROSITE" id="PS00217">
    <property type="entry name" value="SUGAR_TRANSPORT_2"/>
    <property type="match status" value="1"/>
</dbReference>
<gene>
    <name evidence="8" type="ORF">AJ80_07919</name>
</gene>
<dbReference type="GO" id="GO:0016020">
    <property type="term" value="C:membrane"/>
    <property type="evidence" value="ECO:0007669"/>
    <property type="project" value="UniProtKB-SubCell"/>
</dbReference>
<evidence type="ECO:0000259" key="7">
    <source>
        <dbReference type="PROSITE" id="PS50850"/>
    </source>
</evidence>
<evidence type="ECO:0000313" key="8">
    <source>
        <dbReference type="EMBL" id="PGH08125.1"/>
    </source>
</evidence>
<feature type="transmembrane region" description="Helical" evidence="6">
    <location>
        <begin position="89"/>
        <end position="106"/>
    </location>
</feature>
<keyword evidence="4 6" id="KW-1133">Transmembrane helix</keyword>
<feature type="transmembrane region" description="Helical" evidence="6">
    <location>
        <begin position="377"/>
        <end position="398"/>
    </location>
</feature>
<evidence type="ECO:0000256" key="4">
    <source>
        <dbReference type="ARBA" id="ARBA00022989"/>
    </source>
</evidence>
<dbReference type="EMBL" id="PDNA01000162">
    <property type="protein sequence ID" value="PGH08125.1"/>
    <property type="molecule type" value="Genomic_DNA"/>
</dbReference>
<feature type="transmembrane region" description="Helical" evidence="6">
    <location>
        <begin position="314"/>
        <end position="336"/>
    </location>
</feature>
<evidence type="ECO:0000256" key="3">
    <source>
        <dbReference type="ARBA" id="ARBA00022692"/>
    </source>
</evidence>
<dbReference type="Proteomes" id="UP000224634">
    <property type="component" value="Unassembled WGS sequence"/>
</dbReference>
<feature type="transmembrane region" description="Helical" evidence="6">
    <location>
        <begin position="126"/>
        <end position="148"/>
    </location>
</feature>
<keyword evidence="9" id="KW-1185">Reference proteome</keyword>
<feature type="transmembrane region" description="Helical" evidence="6">
    <location>
        <begin position="477"/>
        <end position="495"/>
    </location>
</feature>
<dbReference type="InterPro" id="IPR050360">
    <property type="entry name" value="MFS_Sugar_Transporters"/>
</dbReference>
<dbReference type="PROSITE" id="PS50850">
    <property type="entry name" value="MFS"/>
    <property type="match status" value="1"/>
</dbReference>
<evidence type="ECO:0000256" key="1">
    <source>
        <dbReference type="ARBA" id="ARBA00004141"/>
    </source>
</evidence>
<feature type="transmembrane region" description="Helical" evidence="6">
    <location>
        <begin position="220"/>
        <end position="243"/>
    </location>
</feature>